<keyword evidence="2" id="KW-0472">Membrane</keyword>
<dbReference type="InterPro" id="IPR003118">
    <property type="entry name" value="Pointed_dom"/>
</dbReference>
<dbReference type="GO" id="GO:0043565">
    <property type="term" value="F:sequence-specific DNA binding"/>
    <property type="evidence" value="ECO:0007669"/>
    <property type="project" value="InterPro"/>
</dbReference>
<feature type="region of interest" description="Disordered" evidence="1">
    <location>
        <begin position="1"/>
        <end position="34"/>
    </location>
</feature>
<dbReference type="InterPro" id="IPR013761">
    <property type="entry name" value="SAM/pointed_sf"/>
</dbReference>
<gene>
    <name evidence="4" type="ORF">PGLA1383_LOCUS17466</name>
</gene>
<feature type="compositionally biased region" description="Basic and acidic residues" evidence="1">
    <location>
        <begin position="1"/>
        <end position="12"/>
    </location>
</feature>
<dbReference type="Proteomes" id="UP000654075">
    <property type="component" value="Unassembled WGS sequence"/>
</dbReference>
<evidence type="ECO:0000259" key="3">
    <source>
        <dbReference type="Pfam" id="PF02198"/>
    </source>
</evidence>
<dbReference type="EMBL" id="CAJNNV010010819">
    <property type="protein sequence ID" value="CAE8599093.1"/>
    <property type="molecule type" value="Genomic_DNA"/>
</dbReference>
<sequence>MAPKEASPEAERLLATNEIQAQAPIGTRRQAQDKDPIKWTNTDVVQWLLTVDQKVFVPAVIVSNISGATILSMKKEELETAMTIANQSKHQEFSLTTLWNHIQSLSGPKEETSLPEKWGEAPEKEETYGRLLSHPTGWTYDREYNEWVDYLEVYADYASTLHLEADIKKKKDLFQVVVLMLSSLAALSTSISIAFKATADGTTSPAPGGLQMDVILQILILLLTFGTTLVSGFVQISGKEWNQQLIIANQYQSAASELIDMYDENLTVSLDDRLPFSEYMPKIKSLSGQLPALHDFSPSQQNAALQSIKATDPSTWKKGFEMKEIQGKNACCPGSVVLAEPVGNAYDHMLMRFSGEDMGFYTTISDVFRKDKQEARDYFQEQTVIPS</sequence>
<dbReference type="Pfam" id="PF02198">
    <property type="entry name" value="SAM_PNT"/>
    <property type="match status" value="1"/>
</dbReference>
<feature type="domain" description="PNT" evidence="3">
    <location>
        <begin position="29"/>
        <end position="85"/>
    </location>
</feature>
<evidence type="ECO:0000256" key="2">
    <source>
        <dbReference type="SAM" id="Phobius"/>
    </source>
</evidence>
<reference evidence="4" key="1">
    <citation type="submission" date="2021-02" db="EMBL/GenBank/DDBJ databases">
        <authorList>
            <person name="Dougan E. K."/>
            <person name="Rhodes N."/>
            <person name="Thang M."/>
            <person name="Chan C."/>
        </authorList>
    </citation>
    <scope>NUCLEOTIDE SEQUENCE</scope>
</reference>
<feature type="transmembrane region" description="Helical" evidence="2">
    <location>
        <begin position="173"/>
        <end position="195"/>
    </location>
</feature>
<organism evidence="4 5">
    <name type="scientific">Polarella glacialis</name>
    <name type="common">Dinoflagellate</name>
    <dbReference type="NCBI Taxonomy" id="89957"/>
    <lineage>
        <taxon>Eukaryota</taxon>
        <taxon>Sar</taxon>
        <taxon>Alveolata</taxon>
        <taxon>Dinophyceae</taxon>
        <taxon>Suessiales</taxon>
        <taxon>Suessiaceae</taxon>
        <taxon>Polarella</taxon>
    </lineage>
</organism>
<name>A0A813EEX3_POLGL</name>
<feature type="transmembrane region" description="Helical" evidence="2">
    <location>
        <begin position="215"/>
        <end position="234"/>
    </location>
</feature>
<keyword evidence="2" id="KW-1133">Transmembrane helix</keyword>
<evidence type="ECO:0000256" key="1">
    <source>
        <dbReference type="SAM" id="MobiDB-lite"/>
    </source>
</evidence>
<evidence type="ECO:0000313" key="4">
    <source>
        <dbReference type="EMBL" id="CAE8599093.1"/>
    </source>
</evidence>
<comment type="caution">
    <text evidence="4">The sequence shown here is derived from an EMBL/GenBank/DDBJ whole genome shotgun (WGS) entry which is preliminary data.</text>
</comment>
<protein>
    <recommendedName>
        <fullName evidence="3">PNT domain-containing protein</fullName>
    </recommendedName>
</protein>
<dbReference type="Gene3D" id="1.10.150.50">
    <property type="entry name" value="Transcription Factor, Ets-1"/>
    <property type="match status" value="1"/>
</dbReference>
<dbReference type="SUPFAM" id="SSF47769">
    <property type="entry name" value="SAM/Pointed domain"/>
    <property type="match status" value="1"/>
</dbReference>
<keyword evidence="2" id="KW-0812">Transmembrane</keyword>
<dbReference type="AlphaFoldDB" id="A0A813EEX3"/>
<accession>A0A813EEX3</accession>
<evidence type="ECO:0000313" key="5">
    <source>
        <dbReference type="Proteomes" id="UP000654075"/>
    </source>
</evidence>
<keyword evidence="5" id="KW-1185">Reference proteome</keyword>
<proteinExistence type="predicted"/>